<comment type="caution">
    <text evidence="1">The sequence shown here is derived from an EMBL/GenBank/DDBJ whole genome shotgun (WGS) entry which is preliminary data.</text>
</comment>
<accession>A0AC61Y7G1</accession>
<gene>
    <name evidence="1" type="ORF">FVB9532_01563</name>
</gene>
<proteinExistence type="predicted"/>
<evidence type="ECO:0000313" key="1">
    <source>
        <dbReference type="EMBL" id="VVV00294.1"/>
    </source>
</evidence>
<keyword evidence="2" id="KW-1185">Reference proteome</keyword>
<reference evidence="1" key="1">
    <citation type="submission" date="2019-09" db="EMBL/GenBank/DDBJ databases">
        <authorList>
            <person name="Rodrigo-Torres L."/>
            <person name="Arahal R. D."/>
            <person name="Lucena T."/>
        </authorList>
    </citation>
    <scope>NUCLEOTIDE SEQUENCE</scope>
    <source>
        <strain evidence="1">ISS653</strain>
    </source>
</reference>
<protein>
    <submittedName>
        <fullName evidence="1">Uncharacterized protein</fullName>
    </submittedName>
</protein>
<evidence type="ECO:0000313" key="2">
    <source>
        <dbReference type="Proteomes" id="UP000356253"/>
    </source>
</evidence>
<dbReference type="Proteomes" id="UP000356253">
    <property type="component" value="Unassembled WGS sequence"/>
</dbReference>
<dbReference type="EMBL" id="CABVMM010000005">
    <property type="protein sequence ID" value="VVV00294.1"/>
    <property type="molecule type" value="Genomic_DNA"/>
</dbReference>
<name>A0AC61Y7G1_9FLAO</name>
<sequence>MDKLYNDLNSSYEQYEINIYFQEEREIARGENKGEKINAWVVSLEDNSFFDTIDFLTISDETGEPLYFQMKHRVYEIFKNEEGKYYLKIEEAELN</sequence>
<organism evidence="1 2">
    <name type="scientific">Mesonia oceanica</name>
    <dbReference type="NCBI Taxonomy" id="2687242"/>
    <lineage>
        <taxon>Bacteria</taxon>
        <taxon>Pseudomonadati</taxon>
        <taxon>Bacteroidota</taxon>
        <taxon>Flavobacteriia</taxon>
        <taxon>Flavobacteriales</taxon>
        <taxon>Flavobacteriaceae</taxon>
        <taxon>Mesonia</taxon>
    </lineage>
</organism>